<reference evidence="1 4" key="2">
    <citation type="submission" date="2020-04" db="EMBL/GenBank/DDBJ databases">
        <title>MicrobeNet Type strains.</title>
        <authorList>
            <person name="Nicholson A.C."/>
        </authorList>
    </citation>
    <scope>NUCLEOTIDE SEQUENCE [LARGE SCALE GENOMIC DNA]</scope>
    <source>
        <strain evidence="1 4">CCUG 33494</strain>
    </source>
</reference>
<sequence length="57" mass="6872">MQIKFRYAVRQNLIKIVEIYNQSIKLKNVTADIRQISVSEREAWFENASIDKYPIWI</sequence>
<dbReference type="RefSeq" id="WP_168388699.1">
    <property type="nucleotide sequence ID" value="NZ_BJEG01000005.1"/>
</dbReference>
<protein>
    <recommendedName>
        <fullName evidence="5">GNAT family N-acetyltransferase</fullName>
    </recommendedName>
</protein>
<dbReference type="Proteomes" id="UP000182448">
    <property type="component" value="Unassembled WGS sequence"/>
</dbReference>
<comment type="caution">
    <text evidence="1">The sequence shown here is derived from an EMBL/GenBank/DDBJ whole genome shotgun (WGS) entry which is preliminary data.</text>
</comment>
<accession>A0A4Y4G0Y8</accession>
<evidence type="ECO:0000313" key="3">
    <source>
        <dbReference type="Proteomes" id="UP000182448"/>
    </source>
</evidence>
<evidence type="ECO:0000313" key="1">
    <source>
        <dbReference type="EMBL" id="NKY66630.1"/>
    </source>
</evidence>
<dbReference type="EMBL" id="JAAXPM010000002">
    <property type="protein sequence ID" value="NKY66630.1"/>
    <property type="molecule type" value="Genomic_DNA"/>
</dbReference>
<evidence type="ECO:0008006" key="5">
    <source>
        <dbReference type="Google" id="ProtNLM"/>
    </source>
</evidence>
<dbReference type="AlphaFoldDB" id="A0A4Y4G0Y8"/>
<reference evidence="2 3" key="1">
    <citation type="submission" date="2016-08" db="EMBL/GenBank/DDBJ databases">
        <authorList>
            <person name="Varghese N."/>
            <person name="Submissions Spin"/>
        </authorList>
    </citation>
    <scope>NUCLEOTIDE SEQUENCE [LARGE SCALE GENOMIC DNA]</scope>
    <source>
        <strain evidence="2 3">R-53116</strain>
    </source>
</reference>
<evidence type="ECO:0000313" key="2">
    <source>
        <dbReference type="EMBL" id="SCB94202.1"/>
    </source>
</evidence>
<evidence type="ECO:0000313" key="4">
    <source>
        <dbReference type="Proteomes" id="UP000585749"/>
    </source>
</evidence>
<keyword evidence="3" id="KW-1185">Reference proteome</keyword>
<dbReference type="Proteomes" id="UP000585749">
    <property type="component" value="Unassembled WGS sequence"/>
</dbReference>
<dbReference type="GeneID" id="72423724"/>
<dbReference type="EMBL" id="FMAW01000007">
    <property type="protein sequence ID" value="SCB94202.1"/>
    <property type="molecule type" value="Genomic_DNA"/>
</dbReference>
<gene>
    <name evidence="2" type="ORF">GA0061075_10787</name>
    <name evidence="1" type="ORF">HF960_02850</name>
</gene>
<name>A0A4Y4G0Y8_WEIHE</name>
<organism evidence="1 4">
    <name type="scientific">Weissella hellenica</name>
    <dbReference type="NCBI Taxonomy" id="46256"/>
    <lineage>
        <taxon>Bacteria</taxon>
        <taxon>Bacillati</taxon>
        <taxon>Bacillota</taxon>
        <taxon>Bacilli</taxon>
        <taxon>Lactobacillales</taxon>
        <taxon>Lactobacillaceae</taxon>
        <taxon>Weissella</taxon>
    </lineage>
</organism>
<dbReference type="Gene3D" id="3.40.630.30">
    <property type="match status" value="1"/>
</dbReference>
<proteinExistence type="predicted"/>